<feature type="region of interest" description="Disordered" evidence="1">
    <location>
        <begin position="1"/>
        <end position="21"/>
    </location>
</feature>
<protein>
    <submittedName>
        <fullName evidence="2">Uncharacterized protein</fullName>
    </submittedName>
</protein>
<organism evidence="2 3">
    <name type="scientific">Araneus ventricosus</name>
    <name type="common">Orbweaver spider</name>
    <name type="synonym">Epeira ventricosa</name>
    <dbReference type="NCBI Taxonomy" id="182803"/>
    <lineage>
        <taxon>Eukaryota</taxon>
        <taxon>Metazoa</taxon>
        <taxon>Ecdysozoa</taxon>
        <taxon>Arthropoda</taxon>
        <taxon>Chelicerata</taxon>
        <taxon>Arachnida</taxon>
        <taxon>Araneae</taxon>
        <taxon>Araneomorphae</taxon>
        <taxon>Entelegynae</taxon>
        <taxon>Araneoidea</taxon>
        <taxon>Araneidae</taxon>
        <taxon>Araneus</taxon>
    </lineage>
</organism>
<keyword evidence="3" id="KW-1185">Reference proteome</keyword>
<sequence>MRKTIHERDRSNNPKNDMSKSLKYNASNFVNDCDNGKIIVYTNDEMSVIDSANVSINGNKKVSSKDNDMDCNSEYVLPPKRYTARISVKHNMNNDNAFVISENKFNKLSVDDNEAEQGVVTSIKRPPAIMLKRTDNFIQDLKKINDEWGSVESKLGGPYIKLFTQSDESSP</sequence>
<dbReference type="AlphaFoldDB" id="A0A4Y2GVT5"/>
<evidence type="ECO:0000313" key="3">
    <source>
        <dbReference type="Proteomes" id="UP000499080"/>
    </source>
</evidence>
<comment type="caution">
    <text evidence="2">The sequence shown here is derived from an EMBL/GenBank/DDBJ whole genome shotgun (WGS) entry which is preliminary data.</text>
</comment>
<proteinExistence type="predicted"/>
<gene>
    <name evidence="2" type="ORF">AVEN_225013_1</name>
</gene>
<dbReference type="OrthoDB" id="6467440at2759"/>
<dbReference type="EMBL" id="BGPR01001601">
    <property type="protein sequence ID" value="GBM57633.1"/>
    <property type="molecule type" value="Genomic_DNA"/>
</dbReference>
<accession>A0A4Y2GVT5</accession>
<evidence type="ECO:0000313" key="2">
    <source>
        <dbReference type="EMBL" id="GBM57633.1"/>
    </source>
</evidence>
<name>A0A4Y2GVT5_ARAVE</name>
<evidence type="ECO:0000256" key="1">
    <source>
        <dbReference type="SAM" id="MobiDB-lite"/>
    </source>
</evidence>
<dbReference type="Proteomes" id="UP000499080">
    <property type="component" value="Unassembled WGS sequence"/>
</dbReference>
<feature type="compositionally biased region" description="Basic and acidic residues" evidence="1">
    <location>
        <begin position="1"/>
        <end position="20"/>
    </location>
</feature>
<reference evidence="2 3" key="1">
    <citation type="journal article" date="2019" name="Sci. Rep.">
        <title>Orb-weaving spider Araneus ventricosus genome elucidates the spidroin gene catalogue.</title>
        <authorList>
            <person name="Kono N."/>
            <person name="Nakamura H."/>
            <person name="Ohtoshi R."/>
            <person name="Moran D.A.P."/>
            <person name="Shinohara A."/>
            <person name="Yoshida Y."/>
            <person name="Fujiwara M."/>
            <person name="Mori M."/>
            <person name="Tomita M."/>
            <person name="Arakawa K."/>
        </authorList>
    </citation>
    <scope>NUCLEOTIDE SEQUENCE [LARGE SCALE GENOMIC DNA]</scope>
</reference>